<dbReference type="FunFam" id="3.40.50.300:FF:000010">
    <property type="entry name" value="Chaperone clpB 1, putative"/>
    <property type="match status" value="1"/>
</dbReference>
<protein>
    <submittedName>
        <fullName evidence="10">AAA family ATPase</fullName>
    </submittedName>
</protein>
<keyword evidence="8" id="KW-0175">Coiled coil</keyword>
<dbReference type="OrthoDB" id="9803641at2"/>
<organism evidence="10 11">
    <name type="scientific">Microvenator marinus</name>
    <dbReference type="NCBI Taxonomy" id="2600177"/>
    <lineage>
        <taxon>Bacteria</taxon>
        <taxon>Deltaproteobacteria</taxon>
        <taxon>Bradymonadales</taxon>
        <taxon>Microvenatoraceae</taxon>
        <taxon>Microvenator</taxon>
    </lineage>
</organism>
<dbReference type="SMART" id="SM01086">
    <property type="entry name" value="ClpB_D2-small"/>
    <property type="match status" value="1"/>
</dbReference>
<proteinExistence type="inferred from homology"/>
<feature type="coiled-coil region" evidence="8">
    <location>
        <begin position="416"/>
        <end position="496"/>
    </location>
</feature>
<dbReference type="Proteomes" id="UP000321595">
    <property type="component" value="Chromosome"/>
</dbReference>
<dbReference type="PANTHER" id="PTHR11638:SF18">
    <property type="entry name" value="HEAT SHOCK PROTEIN 104"/>
    <property type="match status" value="1"/>
</dbReference>
<dbReference type="GO" id="GO:0005524">
    <property type="term" value="F:ATP binding"/>
    <property type="evidence" value="ECO:0007669"/>
    <property type="project" value="UniProtKB-KW"/>
</dbReference>
<dbReference type="InterPro" id="IPR050130">
    <property type="entry name" value="ClpA_ClpB"/>
</dbReference>
<dbReference type="Pfam" id="PF00004">
    <property type="entry name" value="AAA"/>
    <property type="match status" value="1"/>
</dbReference>
<dbReference type="EMBL" id="CP042467">
    <property type="protein sequence ID" value="QED27193.1"/>
    <property type="molecule type" value="Genomic_DNA"/>
</dbReference>
<dbReference type="Pfam" id="PF07724">
    <property type="entry name" value="AAA_2"/>
    <property type="match status" value="1"/>
</dbReference>
<gene>
    <name evidence="10" type="ORF">FRD01_08045</name>
</gene>
<evidence type="ECO:0000256" key="2">
    <source>
        <dbReference type="ARBA" id="ARBA00022737"/>
    </source>
</evidence>
<evidence type="ECO:0000256" key="4">
    <source>
        <dbReference type="ARBA" id="ARBA00022840"/>
    </source>
</evidence>
<dbReference type="Pfam" id="PF10431">
    <property type="entry name" value="ClpB_D2-small"/>
    <property type="match status" value="1"/>
</dbReference>
<comment type="similarity">
    <text evidence="1">Belongs to the ClpA/ClpB family.</text>
</comment>
<dbReference type="FunFam" id="3.40.50.300:FF:000120">
    <property type="entry name" value="ATP-dependent chaperone ClpB"/>
    <property type="match status" value="1"/>
</dbReference>
<dbReference type="Gene3D" id="1.10.1780.10">
    <property type="entry name" value="Clp, N-terminal domain"/>
    <property type="match status" value="1"/>
</dbReference>
<dbReference type="InterPro" id="IPR019489">
    <property type="entry name" value="Clp_ATPase_C"/>
</dbReference>
<dbReference type="Gene3D" id="3.40.50.300">
    <property type="entry name" value="P-loop containing nucleotide triphosphate hydrolases"/>
    <property type="match status" value="3"/>
</dbReference>
<evidence type="ECO:0000313" key="11">
    <source>
        <dbReference type="Proteomes" id="UP000321595"/>
    </source>
</evidence>
<dbReference type="InterPro" id="IPR036628">
    <property type="entry name" value="Clp_N_dom_sf"/>
</dbReference>
<dbReference type="InterPro" id="IPR041546">
    <property type="entry name" value="ClpA/ClpB_AAA_lid"/>
</dbReference>
<keyword evidence="5" id="KW-0143">Chaperone</keyword>
<dbReference type="InterPro" id="IPR004176">
    <property type="entry name" value="Clp_R_N"/>
</dbReference>
<keyword evidence="4" id="KW-0067">ATP-binding</keyword>
<dbReference type="Gene3D" id="1.10.8.60">
    <property type="match status" value="1"/>
</dbReference>
<dbReference type="GO" id="GO:0034605">
    <property type="term" value="P:cellular response to heat"/>
    <property type="evidence" value="ECO:0007669"/>
    <property type="project" value="TreeGrafter"/>
</dbReference>
<dbReference type="SMART" id="SM00382">
    <property type="entry name" value="AAA"/>
    <property type="match status" value="2"/>
</dbReference>
<dbReference type="SUPFAM" id="SSF52540">
    <property type="entry name" value="P-loop containing nucleoside triphosphate hydrolases"/>
    <property type="match status" value="2"/>
</dbReference>
<dbReference type="Pfam" id="PF02861">
    <property type="entry name" value="Clp_N"/>
    <property type="match status" value="1"/>
</dbReference>
<dbReference type="SUPFAM" id="SSF81923">
    <property type="entry name" value="Double Clp-N motif"/>
    <property type="match status" value="1"/>
</dbReference>
<keyword evidence="3" id="KW-0547">Nucleotide-binding</keyword>
<comment type="subunit">
    <text evidence="6">Homohexamer. The oligomerization is ATP-dependent.</text>
</comment>
<dbReference type="CDD" id="cd00009">
    <property type="entry name" value="AAA"/>
    <property type="match status" value="1"/>
</dbReference>
<name>A0A5B8XT10_9DELT</name>
<dbReference type="PANTHER" id="PTHR11638">
    <property type="entry name" value="ATP-DEPENDENT CLP PROTEASE"/>
    <property type="match status" value="1"/>
</dbReference>
<dbReference type="RefSeq" id="WP_146958878.1">
    <property type="nucleotide sequence ID" value="NZ_CP042467.1"/>
</dbReference>
<dbReference type="PRINTS" id="PR00300">
    <property type="entry name" value="CLPPROTEASEA"/>
</dbReference>
<feature type="domain" description="Clp R" evidence="9">
    <location>
        <begin position="7"/>
        <end position="151"/>
    </location>
</feature>
<evidence type="ECO:0000256" key="3">
    <source>
        <dbReference type="ARBA" id="ARBA00022741"/>
    </source>
</evidence>
<evidence type="ECO:0000256" key="1">
    <source>
        <dbReference type="ARBA" id="ARBA00008675"/>
    </source>
</evidence>
<keyword evidence="2 7" id="KW-0677">Repeat</keyword>
<dbReference type="FunFam" id="3.40.50.300:FF:000025">
    <property type="entry name" value="ATP-dependent Clp protease subunit"/>
    <property type="match status" value="1"/>
</dbReference>
<dbReference type="InterPro" id="IPR027417">
    <property type="entry name" value="P-loop_NTPase"/>
</dbReference>
<dbReference type="Pfam" id="PF17871">
    <property type="entry name" value="AAA_lid_9"/>
    <property type="match status" value="1"/>
</dbReference>
<dbReference type="InterPro" id="IPR001270">
    <property type="entry name" value="ClpA/B"/>
</dbReference>
<dbReference type="PROSITE" id="PS51903">
    <property type="entry name" value="CLP_R"/>
    <property type="match status" value="1"/>
</dbReference>
<dbReference type="GO" id="GO:0005737">
    <property type="term" value="C:cytoplasm"/>
    <property type="evidence" value="ECO:0007669"/>
    <property type="project" value="TreeGrafter"/>
</dbReference>
<sequence>MTNKFDLAKFTKQARKHLERAQTLASKLNHQHVETEHVLLAILEDEDGLGSSTLQKLGVDTKALGRGVIEELELVPKAYKSTSQVFVGKKLLDILTRAGEEAEKSGDQFANTDHVLIAMTEIPGTFAHSQFKKLEVDATKLRGELKQSRGGKPITSAEGPMSEILEKYATDLTKLAGQGKLDQFIGRDSEIRRIMQVLSRRSKNNPVLVGEPGVGKTAIVEALAQRMHADDVPLGLKNKRIFSLDLGSLVAGTSLRGQFEERIKAIVTEIVASEGKIILFIDEIHQLMGAGGGDGPMNASNLLKPALARGELSIIGTTTVEEFRQYIEPDAAFERRFQRIFVDEASVEECVQILRGIKQRFEIHHGVQIQDSALVAAAQMTDRYIMDRALPDKAIDAVDEAASRLRLEIDSKPTALDQVERRIHNLGVELGALMAESDQDSVSARKRLENEIESLQEEAAGLRVRWELEKQALDQVTAQKEALEATLKEVEEANRKGELGRAAELKYGVIPKIEKEIAAAQESLMEVNPGQRLLKDFCDDTDIAKVIASWTGIPTSKMMESEREKLLNMPDRVRQRVVGQDHAIDIIASAIWRSRAGLQDRNRPIGNFMFVGPTGVGKTELAKALSEFLFDSEDAMVRIDMSEYMEQSKVNTLIGSARGYVGSEQGGILTEAVRLKPYSVVLFDEAEKAHPDVFNILLQLMDEGRLTDSQGRRVDFTNTLVILTSNVGSRKILDLAGTVDGEEMTEEVKNILKDHFRPEFLNRLDAPIVFNALDRDAIGLIVDILIRKLRKLLAEQKMDIKLTDAAKEFIATEGYEPEYGARPLKRAMSQFIQDPLAVEILEGKFDEGDTILVEVAESQDQLMFTKATD</sequence>
<evidence type="ECO:0000256" key="7">
    <source>
        <dbReference type="PROSITE-ProRule" id="PRU01251"/>
    </source>
</evidence>
<evidence type="ECO:0000259" key="9">
    <source>
        <dbReference type="PROSITE" id="PS51903"/>
    </source>
</evidence>
<evidence type="ECO:0000256" key="5">
    <source>
        <dbReference type="ARBA" id="ARBA00023186"/>
    </source>
</evidence>
<evidence type="ECO:0000313" key="10">
    <source>
        <dbReference type="EMBL" id="QED27193.1"/>
    </source>
</evidence>
<dbReference type="InterPro" id="IPR003593">
    <property type="entry name" value="AAA+_ATPase"/>
</dbReference>
<dbReference type="InterPro" id="IPR003959">
    <property type="entry name" value="ATPase_AAA_core"/>
</dbReference>
<dbReference type="KEGG" id="bbae:FRD01_08045"/>
<reference evidence="10 11" key="1">
    <citation type="submission" date="2019-08" db="EMBL/GenBank/DDBJ databases">
        <authorList>
            <person name="Liang Q."/>
        </authorList>
    </citation>
    <scope>NUCLEOTIDE SEQUENCE [LARGE SCALE GENOMIC DNA]</scope>
    <source>
        <strain evidence="10 11">V1718</strain>
    </source>
</reference>
<evidence type="ECO:0000256" key="6">
    <source>
        <dbReference type="ARBA" id="ARBA00026057"/>
    </source>
</evidence>
<dbReference type="CDD" id="cd19499">
    <property type="entry name" value="RecA-like_ClpB_Hsp104-like"/>
    <property type="match status" value="1"/>
</dbReference>
<evidence type="ECO:0000256" key="8">
    <source>
        <dbReference type="SAM" id="Coils"/>
    </source>
</evidence>
<keyword evidence="11" id="KW-1185">Reference proteome</keyword>
<dbReference type="AlphaFoldDB" id="A0A5B8XT10"/>
<accession>A0A5B8XT10</accession>
<dbReference type="GO" id="GO:0016887">
    <property type="term" value="F:ATP hydrolysis activity"/>
    <property type="evidence" value="ECO:0007669"/>
    <property type="project" value="InterPro"/>
</dbReference>